<dbReference type="NCBIfam" id="TIGR00879">
    <property type="entry name" value="SP"/>
    <property type="match status" value="1"/>
</dbReference>
<dbReference type="InterPro" id="IPR020846">
    <property type="entry name" value="MFS_dom"/>
</dbReference>
<sequence length="514" mass="57167">MGAGGAVAGTGAAAFQHLIKNQRPWYMQSRLVLLNVWIFVLLITSSTNGFDGSMMNGLQILPQWNQAFNNPTEGMLGLLAAIQNIGGLCALPFAPYMADGFGRRPTIFFGATLMIVATVLQTASQSVSMFIGARWLIGFGLTFANLAAPLLVTEIAYPTQRAQLTSVYNTLWYLGSIIAAWSTFGTFKLASSWAWRIPSALQGLPSVIQVAFIFLIPESPRWLVNKGREEQALKTLAYYHADGDENDPLVQFELEEIKAAIKFDKEISSNVGWSSLFTQRGNLRRLRIIVALAFFSQWSGNGLVSYFLGQVMNLLGITNKTTQLLVNGVLMIWNFIIALCAGFLCERVGRRPLFLISAVGMFVMWAVQTACLAVYSEKGILGAGHATMAFIFLYYAFYDIAFTPLIVSYTVEILPYHLRAKGFTVFNFAVTLSLIFNQYVNPIALKHITWKYYIVYLVWLAVECVYLYVFIIETKHHSLEETAALFDGEDALKNTTVATKDVHSDSTDEKYVAT</sequence>
<gene>
    <name evidence="11" type="ORF">CPB83DRAFT_884603</name>
</gene>
<dbReference type="PROSITE" id="PS50850">
    <property type="entry name" value="MFS"/>
    <property type="match status" value="1"/>
</dbReference>
<evidence type="ECO:0000256" key="1">
    <source>
        <dbReference type="ARBA" id="ARBA00004141"/>
    </source>
</evidence>
<keyword evidence="3 8" id="KW-0813">Transport</keyword>
<evidence type="ECO:0000256" key="4">
    <source>
        <dbReference type="ARBA" id="ARBA00022692"/>
    </source>
</evidence>
<dbReference type="Proteomes" id="UP000807306">
    <property type="component" value="Unassembled WGS sequence"/>
</dbReference>
<comment type="catalytic activity">
    <reaction evidence="7">
        <text>myo-inositol(out) + H(+)(out) = myo-inositol(in) + H(+)(in)</text>
        <dbReference type="Rhea" id="RHEA:60364"/>
        <dbReference type="ChEBI" id="CHEBI:15378"/>
        <dbReference type="ChEBI" id="CHEBI:17268"/>
    </reaction>
</comment>
<evidence type="ECO:0000313" key="12">
    <source>
        <dbReference type="Proteomes" id="UP000807306"/>
    </source>
</evidence>
<proteinExistence type="inferred from homology"/>
<feature type="transmembrane region" description="Helical" evidence="9">
    <location>
        <begin position="423"/>
        <end position="440"/>
    </location>
</feature>
<feature type="transmembrane region" description="Helical" evidence="9">
    <location>
        <begin position="74"/>
        <end position="94"/>
    </location>
</feature>
<protein>
    <submittedName>
        <fullName evidence="11">Hexose transporter</fullName>
    </submittedName>
</protein>
<evidence type="ECO:0000256" key="8">
    <source>
        <dbReference type="RuleBase" id="RU003346"/>
    </source>
</evidence>
<comment type="similarity">
    <text evidence="2 8">Belongs to the major facilitator superfamily. Sugar transporter (TC 2.A.1.1) family.</text>
</comment>
<comment type="caution">
    <text evidence="11">The sequence shown here is derived from an EMBL/GenBank/DDBJ whole genome shotgun (WGS) entry which is preliminary data.</text>
</comment>
<feature type="transmembrane region" description="Helical" evidence="9">
    <location>
        <begin position="324"/>
        <end position="345"/>
    </location>
</feature>
<comment type="subcellular location">
    <subcellularLocation>
        <location evidence="1">Membrane</location>
        <topology evidence="1">Multi-pass membrane protein</topology>
    </subcellularLocation>
</comment>
<keyword evidence="6 9" id="KW-0472">Membrane</keyword>
<dbReference type="FunFam" id="1.20.1250.20:FF:000117">
    <property type="entry name" value="MFS hexose transporter"/>
    <property type="match status" value="1"/>
</dbReference>
<evidence type="ECO:0000256" key="6">
    <source>
        <dbReference type="ARBA" id="ARBA00023136"/>
    </source>
</evidence>
<keyword evidence="12" id="KW-1185">Reference proteome</keyword>
<evidence type="ECO:0000256" key="3">
    <source>
        <dbReference type="ARBA" id="ARBA00022448"/>
    </source>
</evidence>
<feature type="transmembrane region" description="Helical" evidence="9">
    <location>
        <begin position="31"/>
        <end position="50"/>
    </location>
</feature>
<feature type="transmembrane region" description="Helical" evidence="9">
    <location>
        <begin position="169"/>
        <end position="187"/>
    </location>
</feature>
<feature type="transmembrane region" description="Helical" evidence="9">
    <location>
        <begin position="106"/>
        <end position="123"/>
    </location>
</feature>
<dbReference type="InterPro" id="IPR036259">
    <property type="entry name" value="MFS_trans_sf"/>
</dbReference>
<feature type="transmembrane region" description="Helical" evidence="9">
    <location>
        <begin position="135"/>
        <end position="157"/>
    </location>
</feature>
<feature type="transmembrane region" description="Helical" evidence="9">
    <location>
        <begin position="452"/>
        <end position="471"/>
    </location>
</feature>
<dbReference type="PANTHER" id="PTHR48022">
    <property type="entry name" value="PLASTIDIC GLUCOSE TRANSPORTER 4"/>
    <property type="match status" value="1"/>
</dbReference>
<organism evidence="11 12">
    <name type="scientific">Crepidotus variabilis</name>
    <dbReference type="NCBI Taxonomy" id="179855"/>
    <lineage>
        <taxon>Eukaryota</taxon>
        <taxon>Fungi</taxon>
        <taxon>Dikarya</taxon>
        <taxon>Basidiomycota</taxon>
        <taxon>Agaricomycotina</taxon>
        <taxon>Agaricomycetes</taxon>
        <taxon>Agaricomycetidae</taxon>
        <taxon>Agaricales</taxon>
        <taxon>Agaricineae</taxon>
        <taxon>Crepidotaceae</taxon>
        <taxon>Crepidotus</taxon>
    </lineage>
</organism>
<feature type="transmembrane region" description="Helical" evidence="9">
    <location>
        <begin position="193"/>
        <end position="216"/>
    </location>
</feature>
<dbReference type="EMBL" id="MU157866">
    <property type="protein sequence ID" value="KAF9526868.1"/>
    <property type="molecule type" value="Genomic_DNA"/>
</dbReference>
<dbReference type="SUPFAM" id="SSF103473">
    <property type="entry name" value="MFS general substrate transporter"/>
    <property type="match status" value="1"/>
</dbReference>
<dbReference type="AlphaFoldDB" id="A0A9P6ECE9"/>
<dbReference type="Gene3D" id="1.20.1250.20">
    <property type="entry name" value="MFS general substrate transporter like domains"/>
    <property type="match status" value="1"/>
</dbReference>
<feature type="transmembrane region" description="Helical" evidence="9">
    <location>
        <begin position="352"/>
        <end position="375"/>
    </location>
</feature>
<keyword evidence="4 9" id="KW-0812">Transmembrane</keyword>
<name>A0A9P6ECE9_9AGAR</name>
<evidence type="ECO:0000256" key="9">
    <source>
        <dbReference type="SAM" id="Phobius"/>
    </source>
</evidence>
<evidence type="ECO:0000256" key="5">
    <source>
        <dbReference type="ARBA" id="ARBA00022989"/>
    </source>
</evidence>
<accession>A0A9P6ECE9</accession>
<dbReference type="GO" id="GO:0005351">
    <property type="term" value="F:carbohydrate:proton symporter activity"/>
    <property type="evidence" value="ECO:0007669"/>
    <property type="project" value="TreeGrafter"/>
</dbReference>
<feature type="domain" description="Major facilitator superfamily (MFS) profile" evidence="10">
    <location>
        <begin position="37"/>
        <end position="475"/>
    </location>
</feature>
<dbReference type="Pfam" id="PF00083">
    <property type="entry name" value="Sugar_tr"/>
    <property type="match status" value="1"/>
</dbReference>
<keyword evidence="5 9" id="KW-1133">Transmembrane helix</keyword>
<dbReference type="InterPro" id="IPR050360">
    <property type="entry name" value="MFS_Sugar_Transporters"/>
</dbReference>
<evidence type="ECO:0000313" key="11">
    <source>
        <dbReference type="EMBL" id="KAF9526868.1"/>
    </source>
</evidence>
<evidence type="ECO:0000256" key="2">
    <source>
        <dbReference type="ARBA" id="ARBA00010992"/>
    </source>
</evidence>
<reference evidence="11" key="1">
    <citation type="submission" date="2020-11" db="EMBL/GenBank/DDBJ databases">
        <authorList>
            <consortium name="DOE Joint Genome Institute"/>
            <person name="Ahrendt S."/>
            <person name="Riley R."/>
            <person name="Andreopoulos W."/>
            <person name="Labutti K."/>
            <person name="Pangilinan J."/>
            <person name="Ruiz-Duenas F.J."/>
            <person name="Barrasa J.M."/>
            <person name="Sanchez-Garcia M."/>
            <person name="Camarero S."/>
            <person name="Miyauchi S."/>
            <person name="Serrano A."/>
            <person name="Linde D."/>
            <person name="Babiker R."/>
            <person name="Drula E."/>
            <person name="Ayuso-Fernandez I."/>
            <person name="Pacheco R."/>
            <person name="Padilla G."/>
            <person name="Ferreira P."/>
            <person name="Barriuso J."/>
            <person name="Kellner H."/>
            <person name="Castanera R."/>
            <person name="Alfaro M."/>
            <person name="Ramirez L."/>
            <person name="Pisabarro A.G."/>
            <person name="Kuo A."/>
            <person name="Tritt A."/>
            <person name="Lipzen A."/>
            <person name="He G."/>
            <person name="Yan M."/>
            <person name="Ng V."/>
            <person name="Cullen D."/>
            <person name="Martin F."/>
            <person name="Rosso M.-N."/>
            <person name="Henrissat B."/>
            <person name="Hibbett D."/>
            <person name="Martinez A.T."/>
            <person name="Grigoriev I.V."/>
        </authorList>
    </citation>
    <scope>NUCLEOTIDE SEQUENCE</scope>
    <source>
        <strain evidence="11">CBS 506.95</strain>
    </source>
</reference>
<feature type="transmembrane region" description="Helical" evidence="9">
    <location>
        <begin position="387"/>
        <end position="411"/>
    </location>
</feature>
<dbReference type="PANTHER" id="PTHR48022:SF64">
    <property type="entry name" value="MAJOR FACILITATOR SUPERFAMILY (MFS) PROFILE DOMAIN-CONTAINING PROTEIN"/>
    <property type="match status" value="1"/>
</dbReference>
<dbReference type="InterPro" id="IPR003663">
    <property type="entry name" value="Sugar/inositol_transpt"/>
</dbReference>
<dbReference type="InterPro" id="IPR005828">
    <property type="entry name" value="MFS_sugar_transport-like"/>
</dbReference>
<evidence type="ECO:0000256" key="7">
    <source>
        <dbReference type="ARBA" id="ARBA00049119"/>
    </source>
</evidence>
<dbReference type="OrthoDB" id="6133115at2759"/>
<feature type="transmembrane region" description="Helical" evidence="9">
    <location>
        <begin position="288"/>
        <end position="309"/>
    </location>
</feature>
<dbReference type="GO" id="GO:0016020">
    <property type="term" value="C:membrane"/>
    <property type="evidence" value="ECO:0007669"/>
    <property type="project" value="UniProtKB-SubCell"/>
</dbReference>
<evidence type="ECO:0000259" key="10">
    <source>
        <dbReference type="PROSITE" id="PS50850"/>
    </source>
</evidence>